<evidence type="ECO:0000256" key="1">
    <source>
        <dbReference type="SAM" id="MobiDB-lite"/>
    </source>
</evidence>
<reference evidence="2" key="1">
    <citation type="journal article" date="2023" name="Mol. Phylogenet. Evol.">
        <title>Genome-scale phylogeny and comparative genomics of the fungal order Sordariales.</title>
        <authorList>
            <person name="Hensen N."/>
            <person name="Bonometti L."/>
            <person name="Westerberg I."/>
            <person name="Brannstrom I.O."/>
            <person name="Guillou S."/>
            <person name="Cros-Aarteil S."/>
            <person name="Calhoun S."/>
            <person name="Haridas S."/>
            <person name="Kuo A."/>
            <person name="Mondo S."/>
            <person name="Pangilinan J."/>
            <person name="Riley R."/>
            <person name="LaButti K."/>
            <person name="Andreopoulos B."/>
            <person name="Lipzen A."/>
            <person name="Chen C."/>
            <person name="Yan M."/>
            <person name="Daum C."/>
            <person name="Ng V."/>
            <person name="Clum A."/>
            <person name="Steindorff A."/>
            <person name="Ohm R.A."/>
            <person name="Martin F."/>
            <person name="Silar P."/>
            <person name="Natvig D.O."/>
            <person name="Lalanne C."/>
            <person name="Gautier V."/>
            <person name="Ament-Velasquez S.L."/>
            <person name="Kruys A."/>
            <person name="Hutchinson M.I."/>
            <person name="Powell A.J."/>
            <person name="Barry K."/>
            <person name="Miller A.N."/>
            <person name="Grigoriev I.V."/>
            <person name="Debuchy R."/>
            <person name="Gladieux P."/>
            <person name="Hiltunen Thoren M."/>
            <person name="Johannesson H."/>
        </authorList>
    </citation>
    <scope>NUCLEOTIDE SEQUENCE</scope>
    <source>
        <strain evidence="2">PSN243</strain>
    </source>
</reference>
<feature type="compositionally biased region" description="Low complexity" evidence="1">
    <location>
        <begin position="29"/>
        <end position="40"/>
    </location>
</feature>
<feature type="region of interest" description="Disordered" evidence="1">
    <location>
        <begin position="1"/>
        <end position="40"/>
    </location>
</feature>
<keyword evidence="3" id="KW-1185">Reference proteome</keyword>
<dbReference type="EMBL" id="MU866055">
    <property type="protein sequence ID" value="KAK4441883.1"/>
    <property type="molecule type" value="Genomic_DNA"/>
</dbReference>
<gene>
    <name evidence="2" type="ORF">QBC34DRAFT_419545</name>
</gene>
<dbReference type="Proteomes" id="UP001321760">
    <property type="component" value="Unassembled WGS sequence"/>
</dbReference>
<evidence type="ECO:0000313" key="3">
    <source>
        <dbReference type="Proteomes" id="UP001321760"/>
    </source>
</evidence>
<comment type="caution">
    <text evidence="2">The sequence shown here is derived from an EMBL/GenBank/DDBJ whole genome shotgun (WGS) entry which is preliminary data.</text>
</comment>
<proteinExistence type="predicted"/>
<protein>
    <submittedName>
        <fullName evidence="2">Uncharacterized protein</fullName>
    </submittedName>
</protein>
<evidence type="ECO:0000313" key="2">
    <source>
        <dbReference type="EMBL" id="KAK4441883.1"/>
    </source>
</evidence>
<name>A0AAV9G357_9PEZI</name>
<sequence>MLDGNPSVPSEEVLVPNGGSMPSRASIDSPSSTMRSSNSCTSAPECSGRLSNPSFLSSARSHVLSFSLLSPWTGSRALVAGLPGSVSVGRGWEGLGRAAVVAFPRCGLSSACLPSCCAMLSLAMSNPNVSATGCCVVVATASWTNGSGTWLRSTRLIKGLCAPRNAVESNATKSLTMTGGCWATGIGRCWLTIRPTAGFVAWVWVCGGAGL</sequence>
<organism evidence="2 3">
    <name type="scientific">Podospora aff. communis PSN243</name>
    <dbReference type="NCBI Taxonomy" id="3040156"/>
    <lineage>
        <taxon>Eukaryota</taxon>
        <taxon>Fungi</taxon>
        <taxon>Dikarya</taxon>
        <taxon>Ascomycota</taxon>
        <taxon>Pezizomycotina</taxon>
        <taxon>Sordariomycetes</taxon>
        <taxon>Sordariomycetidae</taxon>
        <taxon>Sordariales</taxon>
        <taxon>Podosporaceae</taxon>
        <taxon>Podospora</taxon>
    </lineage>
</organism>
<accession>A0AAV9G357</accession>
<dbReference type="AlphaFoldDB" id="A0AAV9G357"/>
<reference evidence="2" key="2">
    <citation type="submission" date="2023-05" db="EMBL/GenBank/DDBJ databases">
        <authorList>
            <consortium name="Lawrence Berkeley National Laboratory"/>
            <person name="Steindorff A."/>
            <person name="Hensen N."/>
            <person name="Bonometti L."/>
            <person name="Westerberg I."/>
            <person name="Brannstrom I.O."/>
            <person name="Guillou S."/>
            <person name="Cros-Aarteil S."/>
            <person name="Calhoun S."/>
            <person name="Haridas S."/>
            <person name="Kuo A."/>
            <person name="Mondo S."/>
            <person name="Pangilinan J."/>
            <person name="Riley R."/>
            <person name="Labutti K."/>
            <person name="Andreopoulos B."/>
            <person name="Lipzen A."/>
            <person name="Chen C."/>
            <person name="Yanf M."/>
            <person name="Daum C."/>
            <person name="Ng V."/>
            <person name="Clum A."/>
            <person name="Ohm R."/>
            <person name="Martin F."/>
            <person name="Silar P."/>
            <person name="Natvig D."/>
            <person name="Lalanne C."/>
            <person name="Gautier V."/>
            <person name="Ament-Velasquez S.L."/>
            <person name="Kruys A."/>
            <person name="Hutchinson M.I."/>
            <person name="Powell A.J."/>
            <person name="Barry K."/>
            <person name="Miller A.N."/>
            <person name="Grigoriev I.V."/>
            <person name="Debuchy R."/>
            <person name="Gladieux P."/>
            <person name="Thoren M.H."/>
            <person name="Johannesson H."/>
        </authorList>
    </citation>
    <scope>NUCLEOTIDE SEQUENCE</scope>
    <source>
        <strain evidence="2">PSN243</strain>
    </source>
</reference>